<dbReference type="Pfam" id="PF22664">
    <property type="entry name" value="TRI-like_N"/>
    <property type="match status" value="1"/>
</dbReference>
<keyword evidence="4" id="KW-1185">Reference proteome</keyword>
<dbReference type="InterPro" id="IPR051283">
    <property type="entry name" value="Sec_Metabolite_Acyltrans"/>
</dbReference>
<keyword evidence="1" id="KW-0808">Transferase</keyword>
<proteinExistence type="predicted"/>
<feature type="domain" description="Trichothecene 3-O-acetyltransferase-like N-terminal" evidence="2">
    <location>
        <begin position="21"/>
        <end position="171"/>
    </location>
</feature>
<reference evidence="4" key="1">
    <citation type="journal article" date="2014" name="Proc. Natl. Acad. Sci. U.S.A.">
        <title>Extensive sampling of basidiomycete genomes demonstrates inadequacy of the white-rot/brown-rot paradigm for wood decay fungi.</title>
        <authorList>
            <person name="Riley R."/>
            <person name="Salamov A.A."/>
            <person name="Brown D.W."/>
            <person name="Nagy L.G."/>
            <person name="Floudas D."/>
            <person name="Held B.W."/>
            <person name="Levasseur A."/>
            <person name="Lombard V."/>
            <person name="Morin E."/>
            <person name="Otillar R."/>
            <person name="Lindquist E.A."/>
            <person name="Sun H."/>
            <person name="LaButti K.M."/>
            <person name="Schmutz J."/>
            <person name="Jabbour D."/>
            <person name="Luo H."/>
            <person name="Baker S.E."/>
            <person name="Pisabarro A.G."/>
            <person name="Walton J.D."/>
            <person name="Blanchette R.A."/>
            <person name="Henrissat B."/>
            <person name="Martin F."/>
            <person name="Cullen D."/>
            <person name="Hibbett D.S."/>
            <person name="Grigoriev I.V."/>
        </authorList>
    </citation>
    <scope>NUCLEOTIDE SEQUENCE [LARGE SCALE GENOMIC DNA]</scope>
    <source>
        <strain evidence="4">CBS 339.88</strain>
    </source>
</reference>
<dbReference type="InterPro" id="IPR054710">
    <property type="entry name" value="Tri101-like_N"/>
</dbReference>
<dbReference type="EMBL" id="KL142419">
    <property type="protein sequence ID" value="KDR66917.1"/>
    <property type="molecule type" value="Genomic_DNA"/>
</dbReference>
<dbReference type="HOGENOM" id="CLU_026450_5_0_1"/>
<dbReference type="InterPro" id="IPR023213">
    <property type="entry name" value="CAT-like_dom_sf"/>
</dbReference>
<protein>
    <recommendedName>
        <fullName evidence="2">Trichothecene 3-O-acetyltransferase-like N-terminal domain-containing protein</fullName>
    </recommendedName>
</protein>
<gene>
    <name evidence="3" type="ORF">GALMADRAFT_80397</name>
</gene>
<name>A0A067SAG2_GALM3</name>
<evidence type="ECO:0000259" key="2">
    <source>
        <dbReference type="Pfam" id="PF22664"/>
    </source>
</evidence>
<dbReference type="Gene3D" id="3.30.559.10">
    <property type="entry name" value="Chloramphenicol acetyltransferase-like domain"/>
    <property type="match status" value="2"/>
</dbReference>
<evidence type="ECO:0000256" key="1">
    <source>
        <dbReference type="ARBA" id="ARBA00022679"/>
    </source>
</evidence>
<accession>A0A067SAG2</accession>
<dbReference type="OrthoDB" id="1862401at2759"/>
<sequence length="454" mass="50222">MATDINDTLDILGQQPFFLRMYTPMCLCFPVADPSSHPAIISTLTSGLERLSASFPWIAGQVVQEGLSEGNSGVFKIKPFEEIPHFVVKDLRDDPSIPTMEALRRNHFPLSDSIIAPSKIRPDEFTTACTPVLLLQANFISGGLLLTFLGQHNAMDIMGQDQVMHLFSKACRGEQFTEEELTSGNIFNHSYFVPPLDESYKPGSELDFLNLHASPPISDSTNIEPPRPPKVVLTNFAFSSTSLAALKSLATDTMTLPAGGYISTDDALTALIWKSVTRARLPRCDSTTESTLYRAVDVRDYMGISPTYTGHVQTGTYGTYAFQKLLEEPLGAVASHLRSALDPKTLVYKTRAFATFLGRSPNKMAIFFMMKLNLSAGLVLSSWVKVKSYELDFNLGLGIPEAVRRPHFDGLESMTVMMPKTPDGEIVVSIPLREEDMERLKADEEFMKYATHIG</sequence>
<dbReference type="PANTHER" id="PTHR31896">
    <property type="entry name" value="FAMILY REGULATORY PROTEIN, PUTATIVE (AFU_ORTHOLOGUE AFUA_3G14730)-RELATED"/>
    <property type="match status" value="1"/>
</dbReference>
<dbReference type="AlphaFoldDB" id="A0A067SAG2"/>
<organism evidence="3 4">
    <name type="scientific">Galerina marginata (strain CBS 339.88)</name>
    <dbReference type="NCBI Taxonomy" id="685588"/>
    <lineage>
        <taxon>Eukaryota</taxon>
        <taxon>Fungi</taxon>
        <taxon>Dikarya</taxon>
        <taxon>Basidiomycota</taxon>
        <taxon>Agaricomycotina</taxon>
        <taxon>Agaricomycetes</taxon>
        <taxon>Agaricomycetidae</taxon>
        <taxon>Agaricales</taxon>
        <taxon>Agaricineae</taxon>
        <taxon>Strophariaceae</taxon>
        <taxon>Galerina</taxon>
    </lineage>
</organism>
<dbReference type="GO" id="GO:0016740">
    <property type="term" value="F:transferase activity"/>
    <property type="evidence" value="ECO:0007669"/>
    <property type="project" value="UniProtKB-KW"/>
</dbReference>
<dbReference type="PANTHER" id="PTHR31896:SF64">
    <property type="entry name" value="TRICHOTHECENE 3-O-ACETYLTRANSFERASE"/>
    <property type="match status" value="1"/>
</dbReference>
<evidence type="ECO:0000313" key="4">
    <source>
        <dbReference type="Proteomes" id="UP000027222"/>
    </source>
</evidence>
<dbReference type="Proteomes" id="UP000027222">
    <property type="component" value="Unassembled WGS sequence"/>
</dbReference>
<dbReference type="STRING" id="685588.A0A067SAG2"/>
<evidence type="ECO:0000313" key="3">
    <source>
        <dbReference type="EMBL" id="KDR66917.1"/>
    </source>
</evidence>